<comment type="catalytic activity">
    <reaction evidence="1">
        <text>Hydrolysis of proteins in presence of ATP.</text>
        <dbReference type="EC" id="3.4.21.53"/>
    </reaction>
</comment>
<evidence type="ECO:0000256" key="2">
    <source>
        <dbReference type="SAM" id="Phobius"/>
    </source>
</evidence>
<keyword evidence="2" id="KW-0472">Membrane</keyword>
<dbReference type="InterPro" id="IPR027065">
    <property type="entry name" value="Lon_Prtase"/>
</dbReference>
<name>A0ABP7U249_9PSEU</name>
<feature type="active site" evidence="1">
    <location>
        <position position="218"/>
    </location>
</feature>
<feature type="transmembrane region" description="Helical" evidence="2">
    <location>
        <begin position="32"/>
        <end position="56"/>
    </location>
</feature>
<comment type="similarity">
    <text evidence="1">Belongs to the peptidase S16 family.</text>
</comment>
<keyword evidence="5" id="KW-1185">Reference proteome</keyword>
<protein>
    <recommendedName>
        <fullName evidence="1">endopeptidase La</fullName>
        <ecNumber evidence="1">3.4.21.53</ecNumber>
    </recommendedName>
</protein>
<dbReference type="SUPFAM" id="SSF54211">
    <property type="entry name" value="Ribosomal protein S5 domain 2-like"/>
    <property type="match status" value="1"/>
</dbReference>
<dbReference type="GO" id="GO:0008233">
    <property type="term" value="F:peptidase activity"/>
    <property type="evidence" value="ECO:0007669"/>
    <property type="project" value="UniProtKB-KW"/>
</dbReference>
<dbReference type="Proteomes" id="UP001501747">
    <property type="component" value="Unassembled WGS sequence"/>
</dbReference>
<keyword evidence="1 4" id="KW-0645">Protease</keyword>
<feature type="domain" description="Lon proteolytic" evidence="3">
    <location>
        <begin position="168"/>
        <end position="266"/>
    </location>
</feature>
<keyword evidence="1" id="KW-0378">Hydrolase</keyword>
<evidence type="ECO:0000259" key="3">
    <source>
        <dbReference type="PROSITE" id="PS51786"/>
    </source>
</evidence>
<dbReference type="PROSITE" id="PS51786">
    <property type="entry name" value="LON_PROTEOLYTIC"/>
    <property type="match status" value="1"/>
</dbReference>
<dbReference type="InterPro" id="IPR014721">
    <property type="entry name" value="Ribsml_uS5_D2-typ_fold_subgr"/>
</dbReference>
<dbReference type="GO" id="GO:0006508">
    <property type="term" value="P:proteolysis"/>
    <property type="evidence" value="ECO:0007669"/>
    <property type="project" value="UniProtKB-KW"/>
</dbReference>
<dbReference type="PANTHER" id="PTHR10046">
    <property type="entry name" value="ATP DEPENDENT LON PROTEASE FAMILY MEMBER"/>
    <property type="match status" value="1"/>
</dbReference>
<dbReference type="InterPro" id="IPR020568">
    <property type="entry name" value="Ribosomal_Su5_D2-typ_SF"/>
</dbReference>
<keyword evidence="2" id="KW-1133">Transmembrane helix</keyword>
<comment type="caution">
    <text evidence="4">The sequence shown here is derived from an EMBL/GenBank/DDBJ whole genome shotgun (WGS) entry which is preliminary data.</text>
</comment>
<organism evidence="4 5">
    <name type="scientific">Allokutzneria multivorans</name>
    <dbReference type="NCBI Taxonomy" id="1142134"/>
    <lineage>
        <taxon>Bacteria</taxon>
        <taxon>Bacillati</taxon>
        <taxon>Actinomycetota</taxon>
        <taxon>Actinomycetes</taxon>
        <taxon>Pseudonocardiales</taxon>
        <taxon>Pseudonocardiaceae</taxon>
        <taxon>Allokutzneria</taxon>
    </lineage>
</organism>
<evidence type="ECO:0000313" key="5">
    <source>
        <dbReference type="Proteomes" id="UP001501747"/>
    </source>
</evidence>
<feature type="active site" evidence="1">
    <location>
        <position position="173"/>
    </location>
</feature>
<keyword evidence="1" id="KW-0720">Serine protease</keyword>
<gene>
    <name evidence="4" type="ORF">GCM10022247_70120</name>
</gene>
<dbReference type="EC" id="3.4.21.53" evidence="1"/>
<sequence>MDSGTAPAPDLDRDFTFGACSVWTVSRRVVTLVLSALLAAGLALGSTAVTVPYVALGPGEIRDTLASVDGRAVVEVTGAPTYPTTGSLYLPTVSVTDDLTLYDAARMWASSRFALAPREQIFPPDKTVQQVQQDNTKAFTGSQSVAEDAARTFLKPASPIKVSVGIKDIGGPSAGLIFALTVVAKLTPGDLLKGKSVAGTGEIAPDGAVGGIGGIRMKMIAAKEIGATAFLSPAANCEEALQTVPDGLRLVKVSTLTEAVSALTALGEGRDAPSC</sequence>
<dbReference type="Pfam" id="PF05362">
    <property type="entry name" value="Lon_C"/>
    <property type="match status" value="1"/>
</dbReference>
<evidence type="ECO:0000256" key="1">
    <source>
        <dbReference type="PROSITE-ProRule" id="PRU01122"/>
    </source>
</evidence>
<evidence type="ECO:0000313" key="4">
    <source>
        <dbReference type="EMBL" id="GAA4034778.1"/>
    </source>
</evidence>
<dbReference type="Gene3D" id="3.30.230.10">
    <property type="match status" value="1"/>
</dbReference>
<reference evidence="5" key="1">
    <citation type="journal article" date="2019" name="Int. J. Syst. Evol. Microbiol.">
        <title>The Global Catalogue of Microorganisms (GCM) 10K type strain sequencing project: providing services to taxonomists for standard genome sequencing and annotation.</title>
        <authorList>
            <consortium name="The Broad Institute Genomics Platform"/>
            <consortium name="The Broad Institute Genome Sequencing Center for Infectious Disease"/>
            <person name="Wu L."/>
            <person name="Ma J."/>
        </authorList>
    </citation>
    <scope>NUCLEOTIDE SEQUENCE [LARGE SCALE GENOMIC DNA]</scope>
    <source>
        <strain evidence="5">JCM 17342</strain>
    </source>
</reference>
<dbReference type="InterPro" id="IPR008269">
    <property type="entry name" value="Lon_proteolytic"/>
</dbReference>
<keyword evidence="2" id="KW-0812">Transmembrane</keyword>
<proteinExistence type="inferred from homology"/>
<accession>A0ABP7U249</accession>
<dbReference type="EMBL" id="BAABAL010000026">
    <property type="protein sequence ID" value="GAA4034778.1"/>
    <property type="molecule type" value="Genomic_DNA"/>
</dbReference>